<organism evidence="1 2">
    <name type="scientific">Novosphingobium aromaticivorans (strain ATCC 700278 / DSM 12444 / CCUG 56034 / CIP 105152 / NBRC 16084 / F199)</name>
    <dbReference type="NCBI Taxonomy" id="279238"/>
    <lineage>
        <taxon>Bacteria</taxon>
        <taxon>Pseudomonadati</taxon>
        <taxon>Pseudomonadota</taxon>
        <taxon>Alphaproteobacteria</taxon>
        <taxon>Sphingomonadales</taxon>
        <taxon>Sphingomonadaceae</taxon>
        <taxon>Novosphingobium</taxon>
    </lineage>
</organism>
<proteinExistence type="predicted"/>
<gene>
    <name evidence="1" type="ordered locus">Saro_2702</name>
</gene>
<protein>
    <submittedName>
        <fullName evidence="1">Uncharacterized protein</fullName>
    </submittedName>
</protein>
<dbReference type="KEGG" id="nar:Saro_2702"/>
<sequence>MATATHIKLPWNFRSEVQHCTTCEGSGRVASQARPSVWNPYPETECNDCGGREGCAPCEVCGSEVHVPGYDCFVCQCVDELPRDALADSEALLQAIKTAIETRLLSLTDRRLAA</sequence>
<evidence type="ECO:0000313" key="1">
    <source>
        <dbReference type="EMBL" id="ABD27138.1"/>
    </source>
</evidence>
<dbReference type="EMBL" id="CP000248">
    <property type="protein sequence ID" value="ABD27138.1"/>
    <property type="molecule type" value="Genomic_DNA"/>
</dbReference>
<dbReference type="Proteomes" id="UP000009134">
    <property type="component" value="Chromosome"/>
</dbReference>
<dbReference type="RefSeq" id="WP_011446344.1">
    <property type="nucleotide sequence ID" value="NC_007794.1"/>
</dbReference>
<keyword evidence="2" id="KW-1185">Reference proteome</keyword>
<reference evidence="2" key="1">
    <citation type="submission" date="2006-01" db="EMBL/GenBank/DDBJ databases">
        <title>Complete sequence of Novosphingobium aromaticivorans DSM 12444.</title>
        <authorList>
            <consortium name="US DOE Joint Genome Institute"/>
            <person name="Copeland A."/>
            <person name="Lucas S."/>
            <person name="Lapidus A."/>
            <person name="Barry K."/>
            <person name="Detter J.C."/>
            <person name="Glavina T."/>
            <person name="Hammon N."/>
            <person name="Israni S."/>
            <person name="Pitluck S."/>
            <person name="Chain P."/>
            <person name="Malfatti S."/>
            <person name="Shin M."/>
            <person name="Vergez L."/>
            <person name="Schmutz J."/>
            <person name="Larimer F."/>
            <person name="Land M."/>
            <person name="Kyrpides N."/>
            <person name="Ivanova N."/>
            <person name="Fredrickson J."/>
            <person name="Balkwill D."/>
            <person name="Romine M.F."/>
            <person name="Richardson P."/>
        </authorList>
    </citation>
    <scope>NUCLEOTIDE SEQUENCE [LARGE SCALE GENOMIC DNA]</scope>
    <source>
        <strain evidence="2">ATCC 700278 / DSM 12444 / CCUG 56034 / CIP 105152 / NBRC 16084 / F199</strain>
    </source>
</reference>
<evidence type="ECO:0000313" key="2">
    <source>
        <dbReference type="Proteomes" id="UP000009134"/>
    </source>
</evidence>
<dbReference type="AlphaFoldDB" id="Q2G4T5"/>
<name>Q2G4T5_NOVAD</name>
<dbReference type="HOGENOM" id="CLU_2118534_0_0_5"/>
<accession>Q2G4T5</accession>